<dbReference type="AlphaFoldDB" id="A0A4C1SV76"/>
<keyword evidence="3" id="KW-1185">Reference proteome</keyword>
<evidence type="ECO:0000256" key="1">
    <source>
        <dbReference type="SAM" id="MobiDB-lite"/>
    </source>
</evidence>
<evidence type="ECO:0000313" key="3">
    <source>
        <dbReference type="Proteomes" id="UP000299102"/>
    </source>
</evidence>
<organism evidence="2 3">
    <name type="scientific">Eumeta variegata</name>
    <name type="common">Bagworm moth</name>
    <name type="synonym">Eumeta japonica</name>
    <dbReference type="NCBI Taxonomy" id="151549"/>
    <lineage>
        <taxon>Eukaryota</taxon>
        <taxon>Metazoa</taxon>
        <taxon>Ecdysozoa</taxon>
        <taxon>Arthropoda</taxon>
        <taxon>Hexapoda</taxon>
        <taxon>Insecta</taxon>
        <taxon>Pterygota</taxon>
        <taxon>Neoptera</taxon>
        <taxon>Endopterygota</taxon>
        <taxon>Lepidoptera</taxon>
        <taxon>Glossata</taxon>
        <taxon>Ditrysia</taxon>
        <taxon>Tineoidea</taxon>
        <taxon>Psychidae</taxon>
        <taxon>Oiketicinae</taxon>
        <taxon>Eumeta</taxon>
    </lineage>
</organism>
<sequence>MAPPLRPGMPPGMQPVYLLSTAAATRRIGPQNGPGLYKYNSPQQHVHNMQMNRSFAAEGPGKAEGRHTQIVISSPINCVSLLSDVPTVKLIVVGELNCPQDNVMVVYRPSLVMQRQGNSHVSSSTHPQNMVIRRTTRSTITTTNGSANATDFYGGPPGQQHQNYAPTPPSGPNNPNFMNNSAAAAAAAVFSHTNACQVMPNNRQGCSCNGPHRANKYTSPNAMQKTTNAS</sequence>
<reference evidence="2 3" key="1">
    <citation type="journal article" date="2019" name="Commun. Biol.">
        <title>The bagworm genome reveals a unique fibroin gene that provides high tensile strength.</title>
        <authorList>
            <person name="Kono N."/>
            <person name="Nakamura H."/>
            <person name="Ohtoshi R."/>
            <person name="Tomita M."/>
            <person name="Numata K."/>
            <person name="Arakawa K."/>
        </authorList>
    </citation>
    <scope>NUCLEOTIDE SEQUENCE [LARGE SCALE GENOMIC DNA]</scope>
</reference>
<gene>
    <name evidence="2" type="ORF">EVAR_73888_1</name>
</gene>
<comment type="caution">
    <text evidence="2">The sequence shown here is derived from an EMBL/GenBank/DDBJ whole genome shotgun (WGS) entry which is preliminary data.</text>
</comment>
<name>A0A4C1SV76_EUMVA</name>
<evidence type="ECO:0000313" key="2">
    <source>
        <dbReference type="EMBL" id="GBP06143.1"/>
    </source>
</evidence>
<protein>
    <submittedName>
        <fullName evidence="2">Uncharacterized protein</fullName>
    </submittedName>
</protein>
<feature type="region of interest" description="Disordered" evidence="1">
    <location>
        <begin position="155"/>
        <end position="179"/>
    </location>
</feature>
<dbReference type="STRING" id="151549.A0A4C1SV76"/>
<dbReference type="Proteomes" id="UP000299102">
    <property type="component" value="Unassembled WGS sequence"/>
</dbReference>
<accession>A0A4C1SV76</accession>
<proteinExistence type="predicted"/>
<dbReference type="EMBL" id="BGZK01011264">
    <property type="protein sequence ID" value="GBP06143.1"/>
    <property type="molecule type" value="Genomic_DNA"/>
</dbReference>